<comment type="caution">
    <text evidence="2">The sequence shown here is derived from an EMBL/GenBank/DDBJ whole genome shotgun (WGS) entry which is preliminary data.</text>
</comment>
<reference evidence="2 3" key="1">
    <citation type="journal article" date="2019" name="Commun. Biol.">
        <title>The bagworm genome reveals a unique fibroin gene that provides high tensile strength.</title>
        <authorList>
            <person name="Kono N."/>
            <person name="Nakamura H."/>
            <person name="Ohtoshi R."/>
            <person name="Tomita M."/>
            <person name="Numata K."/>
            <person name="Arakawa K."/>
        </authorList>
    </citation>
    <scope>NUCLEOTIDE SEQUENCE [LARGE SCALE GENOMIC DNA]</scope>
</reference>
<evidence type="ECO:0000256" key="1">
    <source>
        <dbReference type="SAM" id="MobiDB-lite"/>
    </source>
</evidence>
<sequence>MSVYGVAQSTSRGDSQATCFRPGDTLRFSAPSARPSLRTFSASRERSRSCHTSVETIRFLEGQKIELTGHPPYNSDLAPNDSYLFPSVKNKLRGQRISRREEAVDAFGDTSIRMEKVL</sequence>
<protein>
    <recommendedName>
        <fullName evidence="4">Histone-lysine N-methyltransferase SETMAR</fullName>
    </recommendedName>
</protein>
<dbReference type="Gene3D" id="3.30.420.10">
    <property type="entry name" value="Ribonuclease H-like superfamily/Ribonuclease H"/>
    <property type="match status" value="1"/>
</dbReference>
<dbReference type="AlphaFoldDB" id="A0A4C1ZLN9"/>
<name>A0A4C1ZLN9_EUMVA</name>
<accession>A0A4C1ZLN9</accession>
<dbReference type="EMBL" id="BGZK01001867">
    <property type="protein sequence ID" value="GBP87527.1"/>
    <property type="molecule type" value="Genomic_DNA"/>
</dbReference>
<dbReference type="GO" id="GO:0003676">
    <property type="term" value="F:nucleic acid binding"/>
    <property type="evidence" value="ECO:0007669"/>
    <property type="project" value="InterPro"/>
</dbReference>
<evidence type="ECO:0008006" key="4">
    <source>
        <dbReference type="Google" id="ProtNLM"/>
    </source>
</evidence>
<evidence type="ECO:0000313" key="3">
    <source>
        <dbReference type="Proteomes" id="UP000299102"/>
    </source>
</evidence>
<dbReference type="OrthoDB" id="10017160at2759"/>
<organism evidence="2 3">
    <name type="scientific">Eumeta variegata</name>
    <name type="common">Bagworm moth</name>
    <name type="synonym">Eumeta japonica</name>
    <dbReference type="NCBI Taxonomy" id="151549"/>
    <lineage>
        <taxon>Eukaryota</taxon>
        <taxon>Metazoa</taxon>
        <taxon>Ecdysozoa</taxon>
        <taxon>Arthropoda</taxon>
        <taxon>Hexapoda</taxon>
        <taxon>Insecta</taxon>
        <taxon>Pterygota</taxon>
        <taxon>Neoptera</taxon>
        <taxon>Endopterygota</taxon>
        <taxon>Lepidoptera</taxon>
        <taxon>Glossata</taxon>
        <taxon>Ditrysia</taxon>
        <taxon>Tineoidea</taxon>
        <taxon>Psychidae</taxon>
        <taxon>Oiketicinae</taxon>
        <taxon>Eumeta</taxon>
    </lineage>
</organism>
<proteinExistence type="predicted"/>
<keyword evidence="3" id="KW-1185">Reference proteome</keyword>
<gene>
    <name evidence="2" type="ORF">EVAR_57236_1</name>
</gene>
<feature type="compositionally biased region" description="Polar residues" evidence="1">
    <location>
        <begin position="7"/>
        <end position="18"/>
    </location>
</feature>
<dbReference type="Proteomes" id="UP000299102">
    <property type="component" value="Unassembled WGS sequence"/>
</dbReference>
<evidence type="ECO:0000313" key="2">
    <source>
        <dbReference type="EMBL" id="GBP87527.1"/>
    </source>
</evidence>
<dbReference type="InterPro" id="IPR036397">
    <property type="entry name" value="RNaseH_sf"/>
</dbReference>
<feature type="region of interest" description="Disordered" evidence="1">
    <location>
        <begin position="1"/>
        <end position="20"/>
    </location>
</feature>